<feature type="region of interest" description="Disordered" evidence="6">
    <location>
        <begin position="780"/>
        <end position="811"/>
    </location>
</feature>
<evidence type="ECO:0000256" key="7">
    <source>
        <dbReference type="SAM" id="Phobius"/>
    </source>
</evidence>
<feature type="compositionally biased region" description="Basic and acidic residues" evidence="6">
    <location>
        <begin position="602"/>
        <end position="616"/>
    </location>
</feature>
<evidence type="ECO:0000259" key="9">
    <source>
        <dbReference type="PROSITE" id="PS50222"/>
    </source>
</evidence>
<dbReference type="Pfam" id="PF00520">
    <property type="entry name" value="Ion_trans"/>
    <property type="match status" value="1"/>
</dbReference>
<feature type="transmembrane region" description="Helical" evidence="7">
    <location>
        <begin position="287"/>
        <end position="304"/>
    </location>
</feature>
<keyword evidence="2 7" id="KW-0812">Transmembrane</keyword>
<sequence>MVKVLQGFAEFKMLTMKPPTTRLNFMGESRARVDHDDNFIIPMDEKRIAELLRLIEGYKDELPHPRLRMKYGKLDKFATGMLRWQPRQVMATKHFLIIAKEGSKVANEVVPLYEIEQVEVVEDEGQLIRRLSVIDRRIDSSMYEKPKPVACFEISTISEGYNAGRKYCFRTSGDAERDEWIGFLNTASKSARDKQRKANPELSKIAWLQLILREKLKSEAFQILISIIILTNFVFNILAAEYMPTDDGVNLSLFEKFDKVFTAIYSFELLLLLFAYGRSFFYDGWKIFDFVIVGISIAAITVAANSKFQILRLIRVFRAVKALQIFASFRQIINALISSFTPVLSSFVILVLVTCIYAVLAVNLFQERNPALFGDFKRALFTMFTISTGDSWRDATRTLFLSSNDFSASIALFFTSYVIIAGIVLINVVIAVLIDEFSGSVAKEKEARKRQTLHTLDSVISSYSGPIDPLLYSLIHYNTNEDLSKKIQQLFDFLDADDSNFLSFSEIEQGLRMMKIGSRMHFSLEDYEELTRYGAMCNENQEMDRENFEKMIRTELKRFVQRRMAASMIEDAAASNQMSPVFMVLKQIILDIEELSGRQRAPPHESEQKEQARDTPADGAASDDMRDFLSKQFKMYDRKLDAILRALKTGAGEGAGGAGVEEHDRKDNGSLAQQISRPKTWTGRESSQVTFEEGTTSREEKKKLRATVQGLSLHERARRGPSDIVISRRQAKDAPARRSPNRRERATVDLGDLEEAFTRAASMPSKIEQKPGRPMPLLLEGYQEEPSQDKERERGRERGGGKTPKEGDGEITKQLQRLQAMGGPHHKGDKVSVMKVILDSTGFLLLKVPWKQITPDMLLLSHTRMLSSSNAEDMCRGCKTCRGGGSRHGVLLFDAKFVYLTVQIPLDDKNKGSASASEIIPAQLMPGSGSDKWQSIRSSCASIIKGLGITTTLPEKYSELVQIVSEDGRHHHDCYHVKSSSLDLHKQVICEGSFESGHLFPSPASRDVCSILPARIPVDRTTMKFLTLIQGTD</sequence>
<gene>
    <name evidence="10" type="ORF">HPHI1048_LOCUS22541</name>
</gene>
<evidence type="ECO:0000313" key="10">
    <source>
        <dbReference type="EMBL" id="CAD8506328.1"/>
    </source>
</evidence>
<feature type="compositionally biased region" description="Basic and acidic residues" evidence="6">
    <location>
        <begin position="787"/>
        <end position="811"/>
    </location>
</feature>
<feature type="region of interest" description="Disordered" evidence="6">
    <location>
        <begin position="651"/>
        <end position="752"/>
    </location>
</feature>
<accession>A0A7S0NDF1</accession>
<dbReference type="GO" id="GO:0005248">
    <property type="term" value="F:voltage-gated sodium channel activity"/>
    <property type="evidence" value="ECO:0007669"/>
    <property type="project" value="TreeGrafter"/>
</dbReference>
<keyword evidence="5 7" id="KW-0472">Membrane</keyword>
<evidence type="ECO:0000259" key="8">
    <source>
        <dbReference type="PROSITE" id="PS50003"/>
    </source>
</evidence>
<dbReference type="GO" id="GO:0001518">
    <property type="term" value="C:voltage-gated sodium channel complex"/>
    <property type="evidence" value="ECO:0007669"/>
    <property type="project" value="TreeGrafter"/>
</dbReference>
<evidence type="ECO:0000256" key="1">
    <source>
        <dbReference type="ARBA" id="ARBA00004141"/>
    </source>
</evidence>
<dbReference type="CDD" id="cd00821">
    <property type="entry name" value="PH"/>
    <property type="match status" value="1"/>
</dbReference>
<dbReference type="InterPro" id="IPR027359">
    <property type="entry name" value="Volt_channel_dom_sf"/>
</dbReference>
<reference evidence="10" key="1">
    <citation type="submission" date="2021-01" db="EMBL/GenBank/DDBJ databases">
        <authorList>
            <person name="Corre E."/>
            <person name="Pelletier E."/>
            <person name="Niang G."/>
            <person name="Scheremetjew M."/>
            <person name="Finn R."/>
            <person name="Kale V."/>
            <person name="Holt S."/>
            <person name="Cochrane G."/>
            <person name="Meng A."/>
            <person name="Brown T."/>
            <person name="Cohen L."/>
        </authorList>
    </citation>
    <scope>NUCLEOTIDE SEQUENCE</scope>
    <source>
        <strain evidence="10">CCMP325</strain>
    </source>
</reference>
<evidence type="ECO:0000256" key="3">
    <source>
        <dbReference type="ARBA" id="ARBA00022837"/>
    </source>
</evidence>
<feature type="transmembrane region" description="Helical" evidence="7">
    <location>
        <begin position="343"/>
        <end position="365"/>
    </location>
</feature>
<comment type="subcellular location">
    <subcellularLocation>
        <location evidence="1">Membrane</location>
        <topology evidence="1">Multi-pass membrane protein</topology>
    </subcellularLocation>
</comment>
<feature type="compositionally biased region" description="Basic and acidic residues" evidence="6">
    <location>
        <begin position="730"/>
        <end position="747"/>
    </location>
</feature>
<evidence type="ECO:0008006" key="11">
    <source>
        <dbReference type="Google" id="ProtNLM"/>
    </source>
</evidence>
<dbReference type="SUPFAM" id="SSF47473">
    <property type="entry name" value="EF-hand"/>
    <property type="match status" value="1"/>
</dbReference>
<dbReference type="InterPro" id="IPR001849">
    <property type="entry name" value="PH_domain"/>
</dbReference>
<dbReference type="InterPro" id="IPR018247">
    <property type="entry name" value="EF_Hand_1_Ca_BS"/>
</dbReference>
<feature type="transmembrane region" description="Helical" evidence="7">
    <location>
        <begin position="220"/>
        <end position="239"/>
    </location>
</feature>
<dbReference type="GO" id="GO:0086010">
    <property type="term" value="P:membrane depolarization during action potential"/>
    <property type="evidence" value="ECO:0007669"/>
    <property type="project" value="TreeGrafter"/>
</dbReference>
<dbReference type="PROSITE" id="PS50003">
    <property type="entry name" value="PH_DOMAIN"/>
    <property type="match status" value="1"/>
</dbReference>
<organism evidence="10">
    <name type="scientific">Hanusia phi</name>
    <dbReference type="NCBI Taxonomy" id="3032"/>
    <lineage>
        <taxon>Eukaryota</taxon>
        <taxon>Cryptophyceae</taxon>
        <taxon>Pyrenomonadales</taxon>
        <taxon>Geminigeraceae</taxon>
        <taxon>Hanusia</taxon>
    </lineage>
</organism>
<dbReference type="Gene3D" id="1.20.120.350">
    <property type="entry name" value="Voltage-gated potassium channels. Chain C"/>
    <property type="match status" value="1"/>
</dbReference>
<dbReference type="PANTHER" id="PTHR10037">
    <property type="entry name" value="VOLTAGE-GATED CATION CHANNEL CALCIUM AND SODIUM"/>
    <property type="match status" value="1"/>
</dbReference>
<dbReference type="AlphaFoldDB" id="A0A7S0NDF1"/>
<protein>
    <recommendedName>
        <fullName evidence="11">EF-hand domain-containing protein</fullName>
    </recommendedName>
</protein>
<dbReference type="PANTHER" id="PTHR10037:SF62">
    <property type="entry name" value="SODIUM CHANNEL PROTEIN 60E"/>
    <property type="match status" value="1"/>
</dbReference>
<dbReference type="InterPro" id="IPR011992">
    <property type="entry name" value="EF-hand-dom_pair"/>
</dbReference>
<dbReference type="InterPro" id="IPR005821">
    <property type="entry name" value="Ion_trans_dom"/>
</dbReference>
<keyword evidence="3" id="KW-0106">Calcium</keyword>
<dbReference type="InterPro" id="IPR002048">
    <property type="entry name" value="EF_hand_dom"/>
</dbReference>
<feature type="domain" description="PH" evidence="8">
    <location>
        <begin position="67"/>
        <end position="189"/>
    </location>
</feature>
<dbReference type="InterPro" id="IPR043203">
    <property type="entry name" value="VGCC_Ca_Na"/>
</dbReference>
<dbReference type="InterPro" id="IPR011993">
    <property type="entry name" value="PH-like_dom_sf"/>
</dbReference>
<feature type="transmembrane region" description="Helical" evidence="7">
    <location>
        <begin position="410"/>
        <end position="434"/>
    </location>
</feature>
<dbReference type="Gene3D" id="2.30.29.30">
    <property type="entry name" value="Pleckstrin-homology domain (PH domain)/Phosphotyrosine-binding domain (PTB)"/>
    <property type="match status" value="1"/>
</dbReference>
<evidence type="ECO:0000256" key="2">
    <source>
        <dbReference type="ARBA" id="ARBA00022692"/>
    </source>
</evidence>
<dbReference type="SUPFAM" id="SSF81324">
    <property type="entry name" value="Voltage-gated potassium channels"/>
    <property type="match status" value="1"/>
</dbReference>
<evidence type="ECO:0000256" key="6">
    <source>
        <dbReference type="SAM" id="MobiDB-lite"/>
    </source>
</evidence>
<dbReference type="GO" id="GO:0005509">
    <property type="term" value="F:calcium ion binding"/>
    <property type="evidence" value="ECO:0007669"/>
    <property type="project" value="InterPro"/>
</dbReference>
<keyword evidence="4 7" id="KW-1133">Transmembrane helix</keyword>
<feature type="domain" description="EF-hand" evidence="9">
    <location>
        <begin position="482"/>
        <end position="517"/>
    </location>
</feature>
<dbReference type="EMBL" id="HBEO01033298">
    <property type="protein sequence ID" value="CAD8506328.1"/>
    <property type="molecule type" value="Transcribed_RNA"/>
</dbReference>
<evidence type="ECO:0000256" key="4">
    <source>
        <dbReference type="ARBA" id="ARBA00022989"/>
    </source>
</evidence>
<dbReference type="SMART" id="SM00233">
    <property type="entry name" value="PH"/>
    <property type="match status" value="1"/>
</dbReference>
<dbReference type="SUPFAM" id="SSF50729">
    <property type="entry name" value="PH domain-like"/>
    <property type="match status" value="1"/>
</dbReference>
<dbReference type="Gene3D" id="1.10.287.70">
    <property type="match status" value="1"/>
</dbReference>
<feature type="transmembrane region" description="Helical" evidence="7">
    <location>
        <begin position="260"/>
        <end position="281"/>
    </location>
</feature>
<dbReference type="PROSITE" id="PS00018">
    <property type="entry name" value="EF_HAND_1"/>
    <property type="match status" value="1"/>
</dbReference>
<name>A0A7S0NDF1_9CRYP</name>
<feature type="compositionally biased region" description="Polar residues" evidence="6">
    <location>
        <begin position="670"/>
        <end position="694"/>
    </location>
</feature>
<feature type="region of interest" description="Disordered" evidence="6">
    <location>
        <begin position="598"/>
        <end position="623"/>
    </location>
</feature>
<dbReference type="PROSITE" id="PS50222">
    <property type="entry name" value="EF_HAND_2"/>
    <property type="match status" value="1"/>
</dbReference>
<dbReference type="Gene3D" id="1.10.238.10">
    <property type="entry name" value="EF-hand"/>
    <property type="match status" value="1"/>
</dbReference>
<proteinExistence type="predicted"/>
<evidence type="ECO:0000256" key="5">
    <source>
        <dbReference type="ARBA" id="ARBA00023136"/>
    </source>
</evidence>